<evidence type="ECO:0000256" key="4">
    <source>
        <dbReference type="ARBA" id="ARBA00022989"/>
    </source>
</evidence>
<dbReference type="PANTHER" id="PTHR23513">
    <property type="entry name" value="INTEGRAL MEMBRANE EFFLUX PROTEIN-RELATED"/>
    <property type="match status" value="1"/>
</dbReference>
<keyword evidence="4 6" id="KW-1133">Transmembrane helix</keyword>
<protein>
    <submittedName>
        <fullName evidence="7">MFS transporter</fullName>
    </submittedName>
</protein>
<keyword evidence="2" id="KW-1003">Cell membrane</keyword>
<dbReference type="RefSeq" id="WP_281736941.1">
    <property type="nucleotide sequence ID" value="NZ_JAKETQ010000003.1"/>
</dbReference>
<evidence type="ECO:0000256" key="1">
    <source>
        <dbReference type="ARBA" id="ARBA00004651"/>
    </source>
</evidence>
<dbReference type="InterPro" id="IPR036259">
    <property type="entry name" value="MFS_trans_sf"/>
</dbReference>
<organism evidence="7 8">
    <name type="scientific">Paradevosia shaoguanensis</name>
    <dbReference type="NCBI Taxonomy" id="1335043"/>
    <lineage>
        <taxon>Bacteria</taxon>
        <taxon>Pseudomonadati</taxon>
        <taxon>Pseudomonadota</taxon>
        <taxon>Alphaproteobacteria</taxon>
        <taxon>Hyphomicrobiales</taxon>
        <taxon>Devosiaceae</taxon>
        <taxon>Paradevosia</taxon>
    </lineage>
</organism>
<dbReference type="SUPFAM" id="SSF103473">
    <property type="entry name" value="MFS general substrate transporter"/>
    <property type="match status" value="1"/>
</dbReference>
<dbReference type="InterPro" id="IPR011701">
    <property type="entry name" value="MFS"/>
</dbReference>
<feature type="transmembrane region" description="Helical" evidence="6">
    <location>
        <begin position="281"/>
        <end position="302"/>
    </location>
</feature>
<gene>
    <name evidence="7" type="ORF">ML536_18945</name>
</gene>
<evidence type="ECO:0000256" key="3">
    <source>
        <dbReference type="ARBA" id="ARBA00022692"/>
    </source>
</evidence>
<comment type="subcellular location">
    <subcellularLocation>
        <location evidence="1">Cell membrane</location>
        <topology evidence="1">Multi-pass membrane protein</topology>
    </subcellularLocation>
</comment>
<feature type="transmembrane region" description="Helical" evidence="6">
    <location>
        <begin position="48"/>
        <end position="71"/>
    </location>
</feature>
<evidence type="ECO:0000313" key="8">
    <source>
        <dbReference type="Proteomes" id="UP001156140"/>
    </source>
</evidence>
<feature type="transmembrane region" description="Helical" evidence="6">
    <location>
        <begin position="92"/>
        <end position="113"/>
    </location>
</feature>
<feature type="transmembrane region" description="Helical" evidence="6">
    <location>
        <begin position="240"/>
        <end position="269"/>
    </location>
</feature>
<comment type="caution">
    <text evidence="7">The sequence shown here is derived from an EMBL/GenBank/DDBJ whole genome shotgun (WGS) entry which is preliminary data.</text>
</comment>
<dbReference type="GO" id="GO:0022857">
    <property type="term" value="F:transmembrane transporter activity"/>
    <property type="evidence" value="ECO:0007669"/>
    <property type="project" value="InterPro"/>
</dbReference>
<feature type="transmembrane region" description="Helical" evidence="6">
    <location>
        <begin position="216"/>
        <end position="234"/>
    </location>
</feature>
<feature type="transmembrane region" description="Helical" evidence="6">
    <location>
        <begin position="21"/>
        <end position="42"/>
    </location>
</feature>
<dbReference type="AlphaFoldDB" id="A0AA41QQ18"/>
<accession>A0AA41QQ18</accession>
<feature type="transmembrane region" description="Helical" evidence="6">
    <location>
        <begin position="369"/>
        <end position="392"/>
    </location>
</feature>
<evidence type="ECO:0000256" key="2">
    <source>
        <dbReference type="ARBA" id="ARBA00022475"/>
    </source>
</evidence>
<dbReference type="PANTHER" id="PTHR23513:SF18">
    <property type="entry name" value="INTEGRAL MEMBRANE PROTEIN"/>
    <property type="match status" value="1"/>
</dbReference>
<evidence type="ECO:0000256" key="6">
    <source>
        <dbReference type="SAM" id="Phobius"/>
    </source>
</evidence>
<keyword evidence="5 6" id="KW-0472">Membrane</keyword>
<evidence type="ECO:0000256" key="5">
    <source>
        <dbReference type="ARBA" id="ARBA00023136"/>
    </source>
</evidence>
<dbReference type="Proteomes" id="UP001156140">
    <property type="component" value="Unassembled WGS sequence"/>
</dbReference>
<dbReference type="GO" id="GO:0005886">
    <property type="term" value="C:plasma membrane"/>
    <property type="evidence" value="ECO:0007669"/>
    <property type="project" value="UniProtKB-SubCell"/>
</dbReference>
<keyword evidence="8" id="KW-1185">Reference proteome</keyword>
<evidence type="ECO:0000313" key="7">
    <source>
        <dbReference type="EMBL" id="MCI0128917.1"/>
    </source>
</evidence>
<feature type="transmembrane region" description="Helical" evidence="6">
    <location>
        <begin position="165"/>
        <end position="187"/>
    </location>
</feature>
<dbReference type="Pfam" id="PF07690">
    <property type="entry name" value="MFS_1"/>
    <property type="match status" value="1"/>
</dbReference>
<feature type="transmembrane region" description="Helical" evidence="6">
    <location>
        <begin position="341"/>
        <end position="363"/>
    </location>
</feature>
<dbReference type="EMBL" id="JALAZD010000003">
    <property type="protein sequence ID" value="MCI0128917.1"/>
    <property type="molecule type" value="Genomic_DNA"/>
</dbReference>
<feature type="transmembrane region" description="Helical" evidence="6">
    <location>
        <begin position="308"/>
        <end position="329"/>
    </location>
</feature>
<proteinExistence type="predicted"/>
<dbReference type="Gene3D" id="1.20.1250.20">
    <property type="entry name" value="MFS general substrate transporter like domains"/>
    <property type="match status" value="1"/>
</dbReference>
<keyword evidence="3 6" id="KW-0812">Transmembrane</keyword>
<name>A0AA41QQ18_9HYPH</name>
<reference evidence="7" key="1">
    <citation type="submission" date="2022-03" db="EMBL/GenBank/DDBJ databases">
        <title>The complete genome sequence of a Methyloterrigena soli.</title>
        <authorList>
            <person name="Zi Z."/>
        </authorList>
    </citation>
    <scope>NUCLEOTIDE SEQUENCE</scope>
    <source>
        <strain evidence="7">M48</strain>
    </source>
</reference>
<sequence>MMNAYAFLRDRRQRWLLACSVPADLADWLDYVAILSLLVFVWGEGPLVLAGFAICLAAPYALIGPWLAVWVDRGEPGRAMFLANLGRAATTALILVAPNVVAVLAIVLLRSAVDSLFAPARQSMIQRVTSDADLGTVNGLHHAINQTAKVVGPGLGGLLLAVMPFNWVIGTNAILSLLAALACLPLVGSALPSLQTKDEQGAGVIEGFAVFTRDRLLLLALLFAAGAFFAFFLYDSQLALVAVLFGLGQGGFALSVASSGAGGVVGALLAGRLAGQRPMPVMILAAMVSGLTTMAVSVWAMLGLPMGLAPFLLILAAIGGTTAMMMVPFRVLMQRRVPQAVMARASATSEAVITAVMLAAPLLGGAISAQWGVAVAMCLGGVLVVLLALATLGGLRFAGERSSEHANA</sequence>